<keyword evidence="2" id="KW-1185">Reference proteome</keyword>
<name>A0A3M7PT89_BRAPC</name>
<dbReference type="Proteomes" id="UP000276133">
    <property type="component" value="Unassembled WGS sequence"/>
</dbReference>
<reference evidence="1 2" key="1">
    <citation type="journal article" date="2018" name="Sci. Rep.">
        <title>Genomic signatures of local adaptation to the degree of environmental predictability in rotifers.</title>
        <authorList>
            <person name="Franch-Gras L."/>
            <person name="Hahn C."/>
            <person name="Garcia-Roger E.M."/>
            <person name="Carmona M.J."/>
            <person name="Serra M."/>
            <person name="Gomez A."/>
        </authorList>
    </citation>
    <scope>NUCLEOTIDE SEQUENCE [LARGE SCALE GENOMIC DNA]</scope>
    <source>
        <strain evidence="1">HYR1</strain>
    </source>
</reference>
<protein>
    <submittedName>
        <fullName evidence="1">Uncharacterized protein</fullName>
    </submittedName>
</protein>
<evidence type="ECO:0000313" key="1">
    <source>
        <dbReference type="EMBL" id="RNA02243.1"/>
    </source>
</evidence>
<dbReference type="AlphaFoldDB" id="A0A3M7PT89"/>
<accession>A0A3M7PT89</accession>
<sequence length="91" mass="10586">MTFYSGDEIIINEKASSIQADKRGSACFLFQYLFYRRLLSGIENIIFNKKKSIRTTKILNTGLKGRSITILNCPDEKRYLFTVICFVKTQY</sequence>
<gene>
    <name evidence="1" type="ORF">BpHYR1_049875</name>
</gene>
<evidence type="ECO:0000313" key="2">
    <source>
        <dbReference type="Proteomes" id="UP000276133"/>
    </source>
</evidence>
<comment type="caution">
    <text evidence="1">The sequence shown here is derived from an EMBL/GenBank/DDBJ whole genome shotgun (WGS) entry which is preliminary data.</text>
</comment>
<dbReference type="EMBL" id="REGN01008962">
    <property type="protein sequence ID" value="RNA02243.1"/>
    <property type="molecule type" value="Genomic_DNA"/>
</dbReference>
<organism evidence="1 2">
    <name type="scientific">Brachionus plicatilis</name>
    <name type="common">Marine rotifer</name>
    <name type="synonym">Brachionus muelleri</name>
    <dbReference type="NCBI Taxonomy" id="10195"/>
    <lineage>
        <taxon>Eukaryota</taxon>
        <taxon>Metazoa</taxon>
        <taxon>Spiralia</taxon>
        <taxon>Gnathifera</taxon>
        <taxon>Rotifera</taxon>
        <taxon>Eurotatoria</taxon>
        <taxon>Monogononta</taxon>
        <taxon>Pseudotrocha</taxon>
        <taxon>Ploima</taxon>
        <taxon>Brachionidae</taxon>
        <taxon>Brachionus</taxon>
    </lineage>
</organism>
<proteinExistence type="predicted"/>